<keyword evidence="4" id="KW-0804">Transcription</keyword>
<name>A0ABW8UXR7_9RHOB</name>
<dbReference type="RefSeq" id="WP_407593712.1">
    <property type="nucleotide sequence ID" value="NZ_JBHDIY010000002.1"/>
</dbReference>
<evidence type="ECO:0000313" key="6">
    <source>
        <dbReference type="EMBL" id="MFL4471846.1"/>
    </source>
</evidence>
<dbReference type="SUPFAM" id="SSF46785">
    <property type="entry name" value="Winged helix' DNA-binding domain"/>
    <property type="match status" value="1"/>
</dbReference>
<evidence type="ECO:0000256" key="2">
    <source>
        <dbReference type="ARBA" id="ARBA00023015"/>
    </source>
</evidence>
<keyword evidence="3" id="KW-0238">DNA-binding</keyword>
<evidence type="ECO:0000256" key="4">
    <source>
        <dbReference type="ARBA" id="ARBA00023163"/>
    </source>
</evidence>
<sequence length="314" mass="34091">MDRALFIRYGAIVPIRIAKNAAMTDDDLFLAVVDGGSFRSAAQFAGLDPSRVSRRIAALEAQLGVKLLNRTTRASAPTEAGKRYAEGVRRLSDARAALLAEVTGGQDLPKGRLRVAAPTDFGARYVAPVLMEMSEAHPELSVDLRLGSGFADLLAEGIDVAIRIGKLADSTLRAKRIGTSHRVLVAAPHLAAKVLSPEDLSQISIVSYRTGMTEMRSSFEWEGMHQELRMPCRYAVNSMAAVREAVLAGRGAHLGPLWAFRDDLKEGSVVEVLAKARFEGFPIHAIWSPTPFQPAASREFIALMAKNLSDEDIR</sequence>
<dbReference type="EMBL" id="JBHDIY010000002">
    <property type="protein sequence ID" value="MFL4471846.1"/>
    <property type="molecule type" value="Genomic_DNA"/>
</dbReference>
<protein>
    <submittedName>
        <fullName evidence="6">LysR family transcriptional regulator</fullName>
    </submittedName>
</protein>
<reference evidence="6 7" key="1">
    <citation type="submission" date="2024-08" db="EMBL/GenBank/DDBJ databases">
        <title>Tateyamaria sp. nov., isolated from marine algae.</title>
        <authorList>
            <person name="Choi B.J."/>
            <person name="Kim J.M."/>
            <person name="Lee J.K."/>
            <person name="Choi D.G."/>
            <person name="Bayburt H."/>
            <person name="Baek J.H."/>
            <person name="Han D.M."/>
            <person name="Jeon C.O."/>
        </authorList>
    </citation>
    <scope>NUCLEOTIDE SEQUENCE [LARGE SCALE GENOMIC DNA]</scope>
    <source>
        <strain evidence="6 7">KMU-156</strain>
    </source>
</reference>
<dbReference type="Pfam" id="PF03466">
    <property type="entry name" value="LysR_substrate"/>
    <property type="match status" value="1"/>
</dbReference>
<gene>
    <name evidence="6" type="ORF">ACERZ8_18905</name>
</gene>
<dbReference type="InterPro" id="IPR036390">
    <property type="entry name" value="WH_DNA-bd_sf"/>
</dbReference>
<dbReference type="Pfam" id="PF00126">
    <property type="entry name" value="HTH_1"/>
    <property type="match status" value="1"/>
</dbReference>
<dbReference type="InterPro" id="IPR036388">
    <property type="entry name" value="WH-like_DNA-bd_sf"/>
</dbReference>
<dbReference type="InterPro" id="IPR005119">
    <property type="entry name" value="LysR_subst-bd"/>
</dbReference>
<feature type="domain" description="HTH lysR-type" evidence="5">
    <location>
        <begin position="29"/>
        <end position="78"/>
    </location>
</feature>
<dbReference type="Proteomes" id="UP001627408">
    <property type="component" value="Unassembled WGS sequence"/>
</dbReference>
<dbReference type="PROSITE" id="PS50931">
    <property type="entry name" value="HTH_LYSR"/>
    <property type="match status" value="1"/>
</dbReference>
<dbReference type="CDD" id="cd08422">
    <property type="entry name" value="PBP2_CrgA_like"/>
    <property type="match status" value="1"/>
</dbReference>
<dbReference type="PANTHER" id="PTHR30537:SF5">
    <property type="entry name" value="HTH-TYPE TRANSCRIPTIONAL ACTIVATOR TTDR-RELATED"/>
    <property type="match status" value="1"/>
</dbReference>
<dbReference type="SUPFAM" id="SSF53850">
    <property type="entry name" value="Periplasmic binding protein-like II"/>
    <property type="match status" value="1"/>
</dbReference>
<proteinExistence type="inferred from homology"/>
<evidence type="ECO:0000259" key="5">
    <source>
        <dbReference type="PROSITE" id="PS50931"/>
    </source>
</evidence>
<comment type="caution">
    <text evidence="6">The sequence shown here is derived from an EMBL/GenBank/DDBJ whole genome shotgun (WGS) entry which is preliminary data.</text>
</comment>
<evidence type="ECO:0000256" key="1">
    <source>
        <dbReference type="ARBA" id="ARBA00009437"/>
    </source>
</evidence>
<organism evidence="6 7">
    <name type="scientific">Tateyamaria armeniaca</name>
    <dbReference type="NCBI Taxonomy" id="2518930"/>
    <lineage>
        <taxon>Bacteria</taxon>
        <taxon>Pseudomonadati</taxon>
        <taxon>Pseudomonadota</taxon>
        <taxon>Alphaproteobacteria</taxon>
        <taxon>Rhodobacterales</taxon>
        <taxon>Roseobacteraceae</taxon>
        <taxon>Tateyamaria</taxon>
    </lineage>
</organism>
<dbReference type="InterPro" id="IPR058163">
    <property type="entry name" value="LysR-type_TF_proteobact-type"/>
</dbReference>
<comment type="similarity">
    <text evidence="1">Belongs to the LysR transcriptional regulatory family.</text>
</comment>
<dbReference type="InterPro" id="IPR000847">
    <property type="entry name" value="LysR_HTH_N"/>
</dbReference>
<evidence type="ECO:0000256" key="3">
    <source>
        <dbReference type="ARBA" id="ARBA00023125"/>
    </source>
</evidence>
<keyword evidence="7" id="KW-1185">Reference proteome</keyword>
<dbReference type="PANTHER" id="PTHR30537">
    <property type="entry name" value="HTH-TYPE TRANSCRIPTIONAL REGULATOR"/>
    <property type="match status" value="1"/>
</dbReference>
<dbReference type="Gene3D" id="1.10.10.10">
    <property type="entry name" value="Winged helix-like DNA-binding domain superfamily/Winged helix DNA-binding domain"/>
    <property type="match status" value="1"/>
</dbReference>
<keyword evidence="2" id="KW-0805">Transcription regulation</keyword>
<dbReference type="Gene3D" id="3.40.190.290">
    <property type="match status" value="1"/>
</dbReference>
<accession>A0ABW8UXR7</accession>
<evidence type="ECO:0000313" key="7">
    <source>
        <dbReference type="Proteomes" id="UP001627408"/>
    </source>
</evidence>